<dbReference type="PROSITE" id="PS51257">
    <property type="entry name" value="PROKAR_LIPOPROTEIN"/>
    <property type="match status" value="1"/>
</dbReference>
<keyword evidence="1" id="KW-0732">Signal</keyword>
<accession>A0A087AB03</accession>
<organism evidence="2 3">
    <name type="scientific">Bifidobacterium callitrichos DSM 23973</name>
    <dbReference type="NCBI Taxonomy" id="1437609"/>
    <lineage>
        <taxon>Bacteria</taxon>
        <taxon>Bacillati</taxon>
        <taxon>Actinomycetota</taxon>
        <taxon>Actinomycetes</taxon>
        <taxon>Bifidobacteriales</taxon>
        <taxon>Bifidobacteriaceae</taxon>
        <taxon>Bifidobacterium</taxon>
    </lineage>
</organism>
<name>A0A087AB03_9BIFI</name>
<protein>
    <submittedName>
        <fullName evidence="2">Putative lipoprotein</fullName>
    </submittedName>
</protein>
<dbReference type="Proteomes" id="UP000029072">
    <property type="component" value="Unassembled WGS sequence"/>
</dbReference>
<evidence type="ECO:0000313" key="2">
    <source>
        <dbReference type="EMBL" id="KFI55953.1"/>
    </source>
</evidence>
<dbReference type="STRING" id="1437609.BCAL_2140"/>
<dbReference type="OrthoDB" id="3230474at2"/>
<keyword evidence="2" id="KW-0449">Lipoprotein</keyword>
<evidence type="ECO:0000313" key="3">
    <source>
        <dbReference type="Proteomes" id="UP000029072"/>
    </source>
</evidence>
<comment type="caution">
    <text evidence="2">The sequence shown here is derived from an EMBL/GenBank/DDBJ whole genome shotgun (WGS) entry which is preliminary data.</text>
</comment>
<dbReference type="EMBL" id="JGYS01000004">
    <property type="protein sequence ID" value="KFI55953.1"/>
    <property type="molecule type" value="Genomic_DNA"/>
</dbReference>
<dbReference type="eggNOG" id="ENOG5032FJH">
    <property type="taxonomic scope" value="Bacteria"/>
</dbReference>
<dbReference type="RefSeq" id="WP_043165758.1">
    <property type="nucleotide sequence ID" value="NZ_JDUV01000008.1"/>
</dbReference>
<dbReference type="AlphaFoldDB" id="A0A087AB03"/>
<sequence>MGAMHNRIGHRAFAAALAMVLPMALCACGQQSSPDAQQQFSGPYASDFRHNYETTSSELAKGILRDGKITDAEFEEFIDRYTSCMSSQGVNWSYTDNGEELRGASGDMSQEALTKATDACHAQTGYMELVPLYQSLQSNPDNLSRNELMKLSLACLQKHGLADQGLTVQEYETIYDDNDRYMDMFGKYMEQSSPDYRHFLACSQDPVNAQ</sequence>
<gene>
    <name evidence="2" type="ORF">BCAL_2140</name>
</gene>
<proteinExistence type="predicted"/>
<feature type="signal peptide" evidence="1">
    <location>
        <begin position="1"/>
        <end position="27"/>
    </location>
</feature>
<feature type="chain" id="PRO_5038879055" evidence="1">
    <location>
        <begin position="28"/>
        <end position="210"/>
    </location>
</feature>
<reference evidence="2 3" key="1">
    <citation type="submission" date="2014-03" db="EMBL/GenBank/DDBJ databases">
        <title>Genomics of Bifidobacteria.</title>
        <authorList>
            <person name="Ventura M."/>
            <person name="Milani C."/>
            <person name="Lugli G.A."/>
        </authorList>
    </citation>
    <scope>NUCLEOTIDE SEQUENCE [LARGE SCALE GENOMIC DNA]</scope>
    <source>
        <strain evidence="2 3">DSM 23973</strain>
    </source>
</reference>
<evidence type="ECO:0000256" key="1">
    <source>
        <dbReference type="SAM" id="SignalP"/>
    </source>
</evidence>